<comment type="similarity">
    <text evidence="2">Belongs to the SUA5 family.</text>
</comment>
<name>A0A2V1IZ72_9BACT</name>
<evidence type="ECO:0000256" key="8">
    <source>
        <dbReference type="ARBA" id="ARBA00022741"/>
    </source>
</evidence>
<sequence length="192" mass="20707">MTKETITDLESAADILKKGGVILYPTDTVWGIGCDATRPEAVARVYSIKHRVDSKAMISLVSDVAMLERWVNEIPEAAMQLAKVAVRPLTIIYDRPRGLAPGLLAPDGSAALRIASDEFCQSLCRRLRRPLVSTSANISGEPAPACFADISEEIKSAVDYVATSRRQQSESGARPSSVIKISDGGVIKIIRP</sequence>
<keyword evidence="8" id="KW-0547">Nucleotide-binding</keyword>
<dbReference type="GO" id="GO:0006450">
    <property type="term" value="P:regulation of translational fidelity"/>
    <property type="evidence" value="ECO:0007669"/>
    <property type="project" value="TreeGrafter"/>
</dbReference>
<evidence type="ECO:0000256" key="11">
    <source>
        <dbReference type="ARBA" id="ARBA00048366"/>
    </source>
</evidence>
<comment type="caution">
    <text evidence="13">The sequence shown here is derived from an EMBL/GenBank/DDBJ whole genome shotgun (WGS) entry which is preliminary data.</text>
</comment>
<keyword evidence="6" id="KW-0819">tRNA processing</keyword>
<proteinExistence type="inferred from homology"/>
<dbReference type="InterPro" id="IPR017945">
    <property type="entry name" value="DHBP_synth_RibB-like_a/b_dom"/>
</dbReference>
<evidence type="ECO:0000313" key="13">
    <source>
        <dbReference type="EMBL" id="PWB08849.1"/>
    </source>
</evidence>
<dbReference type="SUPFAM" id="SSF55821">
    <property type="entry name" value="YrdC/RibB"/>
    <property type="match status" value="1"/>
</dbReference>
<dbReference type="PANTHER" id="PTHR17490:SF16">
    <property type="entry name" value="THREONYLCARBAMOYL-AMP SYNTHASE"/>
    <property type="match status" value="1"/>
</dbReference>
<evidence type="ECO:0000256" key="1">
    <source>
        <dbReference type="ARBA" id="ARBA00004496"/>
    </source>
</evidence>
<dbReference type="PROSITE" id="PS51163">
    <property type="entry name" value="YRDC"/>
    <property type="match status" value="1"/>
</dbReference>
<dbReference type="GO" id="GO:0003725">
    <property type="term" value="F:double-stranded RNA binding"/>
    <property type="evidence" value="ECO:0007669"/>
    <property type="project" value="InterPro"/>
</dbReference>
<comment type="catalytic activity">
    <reaction evidence="11">
        <text>L-threonine + hydrogencarbonate + ATP = L-threonylcarbamoyladenylate + diphosphate + H2O</text>
        <dbReference type="Rhea" id="RHEA:36407"/>
        <dbReference type="ChEBI" id="CHEBI:15377"/>
        <dbReference type="ChEBI" id="CHEBI:17544"/>
        <dbReference type="ChEBI" id="CHEBI:30616"/>
        <dbReference type="ChEBI" id="CHEBI:33019"/>
        <dbReference type="ChEBI" id="CHEBI:57926"/>
        <dbReference type="ChEBI" id="CHEBI:73682"/>
        <dbReference type="EC" id="2.7.7.87"/>
    </reaction>
</comment>
<dbReference type="Proteomes" id="UP000244925">
    <property type="component" value="Unassembled WGS sequence"/>
</dbReference>
<dbReference type="AlphaFoldDB" id="A0A2V1IZ72"/>
<dbReference type="GO" id="GO:0005737">
    <property type="term" value="C:cytoplasm"/>
    <property type="evidence" value="ECO:0007669"/>
    <property type="project" value="UniProtKB-SubCell"/>
</dbReference>
<reference evidence="14" key="1">
    <citation type="submission" date="2018-02" db="EMBL/GenBank/DDBJ databases">
        <authorList>
            <person name="Clavel T."/>
            <person name="Strowig T."/>
        </authorList>
    </citation>
    <scope>NUCLEOTIDE SEQUENCE [LARGE SCALE GENOMIC DNA]</scope>
    <source>
        <strain evidence="14">DSM 100764</strain>
    </source>
</reference>
<accession>A0A2V1IZ72</accession>
<dbReference type="Pfam" id="PF01300">
    <property type="entry name" value="Sua5_yciO_yrdC"/>
    <property type="match status" value="1"/>
</dbReference>
<dbReference type="GO" id="GO:0000049">
    <property type="term" value="F:tRNA binding"/>
    <property type="evidence" value="ECO:0007669"/>
    <property type="project" value="TreeGrafter"/>
</dbReference>
<dbReference type="Gene3D" id="3.90.870.10">
    <property type="entry name" value="DHBP synthase"/>
    <property type="match status" value="1"/>
</dbReference>
<evidence type="ECO:0000256" key="2">
    <source>
        <dbReference type="ARBA" id="ARBA00007663"/>
    </source>
</evidence>
<feature type="domain" description="YrdC-like" evidence="12">
    <location>
        <begin position="6"/>
        <end position="192"/>
    </location>
</feature>
<evidence type="ECO:0000313" key="14">
    <source>
        <dbReference type="Proteomes" id="UP000244925"/>
    </source>
</evidence>
<dbReference type="InterPro" id="IPR050156">
    <property type="entry name" value="TC-AMP_synthase_SUA5"/>
</dbReference>
<protein>
    <recommendedName>
        <fullName evidence="10">L-threonylcarbamoyladenylate synthase</fullName>
        <ecNumber evidence="3">2.7.7.87</ecNumber>
    </recommendedName>
    <alternativeName>
        <fullName evidence="10">L-threonylcarbamoyladenylate synthase</fullName>
    </alternativeName>
</protein>
<dbReference type="RefSeq" id="WP_107035237.1">
    <property type="nucleotide sequence ID" value="NZ_CAONGC010000006.1"/>
</dbReference>
<dbReference type="GO" id="GO:0008033">
    <property type="term" value="P:tRNA processing"/>
    <property type="evidence" value="ECO:0007669"/>
    <property type="project" value="UniProtKB-KW"/>
</dbReference>
<keyword evidence="9" id="KW-0067">ATP-binding</keyword>
<gene>
    <name evidence="13" type="ORF">C5O25_02905</name>
</gene>
<keyword evidence="14" id="KW-1185">Reference proteome</keyword>
<dbReference type="GO" id="GO:0005524">
    <property type="term" value="F:ATP binding"/>
    <property type="evidence" value="ECO:0007669"/>
    <property type="project" value="UniProtKB-KW"/>
</dbReference>
<evidence type="ECO:0000256" key="5">
    <source>
        <dbReference type="ARBA" id="ARBA00022679"/>
    </source>
</evidence>
<dbReference type="InterPro" id="IPR006070">
    <property type="entry name" value="Sua5-like_dom"/>
</dbReference>
<dbReference type="PANTHER" id="PTHR17490">
    <property type="entry name" value="SUA5"/>
    <property type="match status" value="1"/>
</dbReference>
<comment type="subcellular location">
    <subcellularLocation>
        <location evidence="1">Cytoplasm</location>
    </subcellularLocation>
</comment>
<evidence type="ECO:0000256" key="6">
    <source>
        <dbReference type="ARBA" id="ARBA00022694"/>
    </source>
</evidence>
<evidence type="ECO:0000256" key="3">
    <source>
        <dbReference type="ARBA" id="ARBA00012584"/>
    </source>
</evidence>
<organism evidence="13 14">
    <name type="scientific">Paramuribaculum intestinale</name>
    <dbReference type="NCBI Taxonomy" id="2094151"/>
    <lineage>
        <taxon>Bacteria</taxon>
        <taxon>Pseudomonadati</taxon>
        <taxon>Bacteroidota</taxon>
        <taxon>Bacteroidia</taxon>
        <taxon>Bacteroidales</taxon>
        <taxon>Muribaculaceae</taxon>
        <taxon>Paramuribaculum</taxon>
    </lineage>
</organism>
<evidence type="ECO:0000256" key="9">
    <source>
        <dbReference type="ARBA" id="ARBA00022840"/>
    </source>
</evidence>
<keyword evidence="4" id="KW-0963">Cytoplasm</keyword>
<dbReference type="EC" id="2.7.7.87" evidence="3"/>
<evidence type="ECO:0000256" key="4">
    <source>
        <dbReference type="ARBA" id="ARBA00022490"/>
    </source>
</evidence>
<keyword evidence="5" id="KW-0808">Transferase</keyword>
<keyword evidence="7" id="KW-0548">Nucleotidyltransferase</keyword>
<dbReference type="EMBL" id="PUBV01000004">
    <property type="protein sequence ID" value="PWB08849.1"/>
    <property type="molecule type" value="Genomic_DNA"/>
</dbReference>
<dbReference type="NCBIfam" id="TIGR00057">
    <property type="entry name" value="L-threonylcarbamoyladenylate synthase"/>
    <property type="match status" value="1"/>
</dbReference>
<dbReference type="GO" id="GO:0061710">
    <property type="term" value="F:L-threonylcarbamoyladenylate synthase"/>
    <property type="evidence" value="ECO:0007669"/>
    <property type="project" value="UniProtKB-EC"/>
</dbReference>
<evidence type="ECO:0000256" key="10">
    <source>
        <dbReference type="ARBA" id="ARBA00029774"/>
    </source>
</evidence>
<evidence type="ECO:0000259" key="12">
    <source>
        <dbReference type="PROSITE" id="PS51163"/>
    </source>
</evidence>
<evidence type="ECO:0000256" key="7">
    <source>
        <dbReference type="ARBA" id="ARBA00022695"/>
    </source>
</evidence>
<dbReference type="GeneID" id="93424535"/>